<comment type="caution">
    <text evidence="1">The sequence shown here is derived from an EMBL/GenBank/DDBJ whole genome shotgun (WGS) entry which is preliminary data.</text>
</comment>
<name>I4EC92_9BACT</name>
<accession>I4EC92</accession>
<evidence type="ECO:0000313" key="2">
    <source>
        <dbReference type="Proteomes" id="UP000004221"/>
    </source>
</evidence>
<reference evidence="1 2" key="1">
    <citation type="journal article" date="2012" name="ISME J.">
        <title>Nitrification expanded: discovery, physiology and genomics of a nitrite-oxidizing bacterium from the phylum Chloroflexi.</title>
        <authorList>
            <person name="Sorokin D.Y."/>
            <person name="Lucker S."/>
            <person name="Vejmelkova D."/>
            <person name="Kostrikina N.A."/>
            <person name="Kleerebezem R."/>
            <person name="Rijpstra W.I."/>
            <person name="Damste J.S."/>
            <person name="Le Paslier D."/>
            <person name="Muyzer G."/>
            <person name="Wagner M."/>
            <person name="van Loosdrecht M.C."/>
            <person name="Daims H."/>
        </authorList>
    </citation>
    <scope>NUCLEOTIDE SEQUENCE [LARGE SCALE GENOMIC DNA]</scope>
    <source>
        <strain evidence="2">none</strain>
    </source>
</reference>
<evidence type="ECO:0000313" key="1">
    <source>
        <dbReference type="EMBL" id="CCF82304.1"/>
    </source>
</evidence>
<dbReference type="AlphaFoldDB" id="I4EC92"/>
<gene>
    <name evidence="1" type="ORF">NITHO_1000007</name>
</gene>
<dbReference type="Proteomes" id="UP000004221">
    <property type="component" value="Unassembled WGS sequence"/>
</dbReference>
<sequence>MFSPAYRIQSVGFPARRCRTEHPAIHTDRTRDWLNEGGDKTNYLRSAADLRLDSFKRGKYHDEKTLIRRHKGRGA</sequence>
<protein>
    <submittedName>
        <fullName evidence="1">Uncharacterized protein</fullName>
    </submittedName>
</protein>
<proteinExistence type="predicted"/>
<dbReference type="EMBL" id="CAGS01000003">
    <property type="protein sequence ID" value="CCF82304.1"/>
    <property type="molecule type" value="Genomic_DNA"/>
</dbReference>
<organism evidence="1 2">
    <name type="scientific">Nitrolancea hollandica Lb</name>
    <dbReference type="NCBI Taxonomy" id="1129897"/>
    <lineage>
        <taxon>Bacteria</taxon>
        <taxon>Pseudomonadati</taxon>
        <taxon>Thermomicrobiota</taxon>
        <taxon>Thermomicrobia</taxon>
        <taxon>Sphaerobacterales</taxon>
        <taxon>Sphaerobacterineae</taxon>
        <taxon>Sphaerobacteraceae</taxon>
        <taxon>Nitrolancea</taxon>
    </lineage>
</organism>
<keyword evidence="2" id="KW-1185">Reference proteome</keyword>